<dbReference type="InterPro" id="IPR019734">
    <property type="entry name" value="TPR_rpt"/>
</dbReference>
<dbReference type="HOGENOM" id="CLU_374606_0_0_6"/>
<organism evidence="8 9">
    <name type="scientific">Hahella chejuensis (strain KCTC 2396)</name>
    <dbReference type="NCBI Taxonomy" id="349521"/>
    <lineage>
        <taxon>Bacteria</taxon>
        <taxon>Pseudomonadati</taxon>
        <taxon>Pseudomonadota</taxon>
        <taxon>Gammaproteobacteria</taxon>
        <taxon>Oceanospirillales</taxon>
        <taxon>Hahellaceae</taxon>
        <taxon>Hahella</taxon>
    </lineage>
</organism>
<evidence type="ECO:0000256" key="4">
    <source>
        <dbReference type="PROSITE-ProRule" id="PRU00339"/>
    </source>
</evidence>
<keyword evidence="9" id="KW-1185">Reference proteome</keyword>
<dbReference type="eggNOG" id="COG5616">
    <property type="taxonomic scope" value="Bacteria"/>
</dbReference>
<dbReference type="SUPFAM" id="SSF46894">
    <property type="entry name" value="C-terminal effector domain of the bipartite response regulators"/>
    <property type="match status" value="1"/>
</dbReference>
<evidence type="ECO:0000256" key="6">
    <source>
        <dbReference type="SAM" id="Phobius"/>
    </source>
</evidence>
<dbReference type="InterPro" id="IPR001867">
    <property type="entry name" value="OmpR/PhoB-type_DNA-bd"/>
</dbReference>
<feature type="repeat" description="TPR" evidence="4">
    <location>
        <begin position="400"/>
        <end position="433"/>
    </location>
</feature>
<dbReference type="STRING" id="349521.HCH_03867"/>
<keyword evidence="3 5" id="KW-0238">DNA-binding</keyword>
<dbReference type="Gene3D" id="1.25.40.10">
    <property type="entry name" value="Tetratricopeptide repeat domain"/>
    <property type="match status" value="2"/>
</dbReference>
<dbReference type="InterPro" id="IPR011990">
    <property type="entry name" value="TPR-like_helical_dom_sf"/>
</dbReference>
<dbReference type="PANTHER" id="PTHR44858:SF1">
    <property type="entry name" value="UDP-N-ACETYLGLUCOSAMINE--PEPTIDE N-ACETYLGLUCOSAMINYLTRANSFERASE SPINDLY-RELATED"/>
    <property type="match status" value="1"/>
</dbReference>
<dbReference type="Pfam" id="PF13432">
    <property type="entry name" value="TPR_16"/>
    <property type="match status" value="1"/>
</dbReference>
<dbReference type="Pfam" id="PF00486">
    <property type="entry name" value="Trans_reg_C"/>
    <property type="match status" value="1"/>
</dbReference>
<dbReference type="CDD" id="cd00383">
    <property type="entry name" value="trans_reg_C"/>
    <property type="match status" value="1"/>
</dbReference>
<feature type="domain" description="OmpR/PhoB-type" evidence="7">
    <location>
        <begin position="9"/>
        <end position="106"/>
    </location>
</feature>
<evidence type="ECO:0000256" key="1">
    <source>
        <dbReference type="ARBA" id="ARBA00022737"/>
    </source>
</evidence>
<evidence type="ECO:0000259" key="7">
    <source>
        <dbReference type="PROSITE" id="PS51755"/>
    </source>
</evidence>
<dbReference type="SMART" id="SM00028">
    <property type="entry name" value="TPR"/>
    <property type="match status" value="5"/>
</dbReference>
<keyword evidence="6" id="KW-1133">Transmembrane helix</keyword>
<feature type="repeat" description="TPR" evidence="4">
    <location>
        <begin position="366"/>
        <end position="399"/>
    </location>
</feature>
<feature type="transmembrane region" description="Helical" evidence="6">
    <location>
        <begin position="129"/>
        <end position="151"/>
    </location>
</feature>
<dbReference type="SUPFAM" id="SSF48452">
    <property type="entry name" value="TPR-like"/>
    <property type="match status" value="2"/>
</dbReference>
<evidence type="ECO:0000313" key="8">
    <source>
        <dbReference type="EMBL" id="ABC30594.1"/>
    </source>
</evidence>
<dbReference type="InterPro" id="IPR016032">
    <property type="entry name" value="Sig_transdc_resp-reg_C-effctor"/>
</dbReference>
<dbReference type="PROSITE" id="PS51755">
    <property type="entry name" value="OMPR_PHOB"/>
    <property type="match status" value="1"/>
</dbReference>
<protein>
    <submittedName>
        <fullName evidence="8">FOG: TPR repeat</fullName>
    </submittedName>
</protein>
<keyword evidence="1" id="KW-0677">Repeat</keyword>
<dbReference type="GO" id="GO:0000160">
    <property type="term" value="P:phosphorelay signal transduction system"/>
    <property type="evidence" value="ECO:0007669"/>
    <property type="project" value="InterPro"/>
</dbReference>
<evidence type="ECO:0000256" key="3">
    <source>
        <dbReference type="ARBA" id="ARBA00023125"/>
    </source>
</evidence>
<dbReference type="EMBL" id="CP000155">
    <property type="protein sequence ID" value="ABC30594.1"/>
    <property type="molecule type" value="Genomic_DNA"/>
</dbReference>
<name>Q2SFI0_HAHCH</name>
<dbReference type="OrthoDB" id="5900874at2"/>
<dbReference type="PANTHER" id="PTHR44858">
    <property type="entry name" value="TETRATRICOPEPTIDE REPEAT PROTEIN 6"/>
    <property type="match status" value="1"/>
</dbReference>
<reference evidence="8 9" key="1">
    <citation type="journal article" date="2005" name="Nucleic Acids Res.">
        <title>Genomic blueprint of Hahella chejuensis, a marine microbe producing an algicidal agent.</title>
        <authorList>
            <person name="Jeong H."/>
            <person name="Yim J.H."/>
            <person name="Lee C."/>
            <person name="Choi S.-H."/>
            <person name="Park Y.K."/>
            <person name="Yoon S.H."/>
            <person name="Hur C.-G."/>
            <person name="Kang H.-Y."/>
            <person name="Kim D."/>
            <person name="Lee H.H."/>
            <person name="Park K.H."/>
            <person name="Park S.-H."/>
            <person name="Park H.-S."/>
            <person name="Lee H.K."/>
            <person name="Oh T.K."/>
            <person name="Kim J.F."/>
        </authorList>
    </citation>
    <scope>NUCLEOTIDE SEQUENCE [LARGE SCALE GENOMIC DNA]</scope>
    <source>
        <strain evidence="8 9">KCTC 2396</strain>
    </source>
</reference>
<keyword evidence="6" id="KW-0812">Transmembrane</keyword>
<dbReference type="KEGG" id="hch:HCH_03867"/>
<sequence>MIKRQIHPLRPFKIGDWWVDPEANKLADQDCEISLTPKAMTALLALVEAQGRSLGEEQLQEKIWSSSAQPDASVDQIISQLRKAFGDNGRPRRYIERDGSTYRIVAQMSQPDVDGLCPHSHAKGRRRGLCKWGISVGALALVFALGFGVFYPKSQAPSQIIVYPIQLVDASHHRDSAYLATSVTDAIRSRLATLGGARVVFSETAPWSRPDRGSAVSGSLQITGSSLRLILNITDLAGRDSQWSGLIEGEVRKLYSFHQDLSEALLSQLNVPNDEFSDRREPDPEAYDYYLQGRHYWSQRDVHSLQRALQNFSQAISLDGQFAPAYVALCDSYHFLSVYSDMPASTVSEKCAPLLDRAFALNPGMPQAYASRALQFSEQGRESEAEGFYKKALEMAPNYAPAYLWYGQLLRSQGRFIQSLAMYEQALELEPFSGGINRGKAYTLLRMGRLEQARDTYQRALALEPDYLYRPLDQLEFLPITVETATDYFNWSRMYPHVIGRQPNNKVTEAILWMALGDMKKAQELLIQVPPGMRTGANYLYARGLQYSINRDYDAALSVFQQRRSQQPGNRSYALPVAATLIKLGRNEDALEELDRYYPKLGANKTSIDSENRFPYLIACYLRHIIGQKSPQYLHDELKQSVSYKIVEAMDIPEWFVYENPAKLFEILRAQLMSGWLPDYNQFLWAPEQWPEWSSFTRDQQEEVTSLLRRNRQSVLRESGREDKLNASLDKRSVKETTALN</sequence>
<feature type="DNA-binding region" description="OmpR/PhoB-type" evidence="5">
    <location>
        <begin position="9"/>
        <end position="106"/>
    </location>
</feature>
<keyword evidence="2 4" id="KW-0802">TPR repeat</keyword>
<evidence type="ECO:0000256" key="5">
    <source>
        <dbReference type="PROSITE-ProRule" id="PRU01091"/>
    </source>
</evidence>
<dbReference type="InterPro" id="IPR050498">
    <property type="entry name" value="Ycf3"/>
</dbReference>
<dbReference type="eggNOG" id="COG3710">
    <property type="taxonomic scope" value="Bacteria"/>
</dbReference>
<dbReference type="Proteomes" id="UP000000238">
    <property type="component" value="Chromosome"/>
</dbReference>
<proteinExistence type="predicted"/>
<keyword evidence="6" id="KW-0472">Membrane</keyword>
<dbReference type="Gene3D" id="1.10.10.10">
    <property type="entry name" value="Winged helix-like DNA-binding domain superfamily/Winged helix DNA-binding domain"/>
    <property type="match status" value="1"/>
</dbReference>
<dbReference type="eggNOG" id="COG0457">
    <property type="taxonomic scope" value="Bacteria"/>
</dbReference>
<dbReference type="GO" id="GO:0006355">
    <property type="term" value="P:regulation of DNA-templated transcription"/>
    <property type="evidence" value="ECO:0007669"/>
    <property type="project" value="InterPro"/>
</dbReference>
<evidence type="ECO:0000313" key="9">
    <source>
        <dbReference type="Proteomes" id="UP000000238"/>
    </source>
</evidence>
<dbReference type="InterPro" id="IPR036388">
    <property type="entry name" value="WH-like_DNA-bd_sf"/>
</dbReference>
<feature type="repeat" description="TPR" evidence="4">
    <location>
        <begin position="537"/>
        <end position="570"/>
    </location>
</feature>
<feature type="repeat" description="TPR" evidence="4">
    <location>
        <begin position="434"/>
        <end position="467"/>
    </location>
</feature>
<dbReference type="GO" id="GO:0003677">
    <property type="term" value="F:DNA binding"/>
    <property type="evidence" value="ECO:0007669"/>
    <property type="project" value="UniProtKB-UniRule"/>
</dbReference>
<evidence type="ECO:0000256" key="2">
    <source>
        <dbReference type="ARBA" id="ARBA00022803"/>
    </source>
</evidence>
<dbReference type="SMART" id="SM00862">
    <property type="entry name" value="Trans_reg_C"/>
    <property type="match status" value="1"/>
</dbReference>
<accession>Q2SFI0</accession>
<gene>
    <name evidence="8" type="ordered locus">HCH_03867</name>
</gene>
<dbReference type="AlphaFoldDB" id="Q2SFI0"/>
<dbReference type="PROSITE" id="PS50005">
    <property type="entry name" value="TPR"/>
    <property type="match status" value="4"/>
</dbReference>